<dbReference type="Proteomes" id="UP000799772">
    <property type="component" value="Unassembled WGS sequence"/>
</dbReference>
<comment type="similarity">
    <text evidence="1">Belongs to the polyketide transferase af380 family.</text>
</comment>
<dbReference type="AlphaFoldDB" id="A0A9P4M6K2"/>
<dbReference type="InterPro" id="IPR000383">
    <property type="entry name" value="Xaa-Pro-like_dom"/>
</dbReference>
<feature type="domain" description="Xaa-Pro dipeptidyl-peptidase-like" evidence="2">
    <location>
        <begin position="13"/>
        <end position="154"/>
    </location>
</feature>
<proteinExistence type="inferred from homology"/>
<dbReference type="InterPro" id="IPR029058">
    <property type="entry name" value="AB_hydrolase_fold"/>
</dbReference>
<evidence type="ECO:0000313" key="3">
    <source>
        <dbReference type="EMBL" id="KAF2098965.1"/>
    </source>
</evidence>
<evidence type="ECO:0000256" key="1">
    <source>
        <dbReference type="ARBA" id="ARBA00029464"/>
    </source>
</evidence>
<gene>
    <name evidence="3" type="ORF">NA57DRAFT_76199</name>
</gene>
<dbReference type="PANTHER" id="PTHR47751">
    <property type="entry name" value="SUPERFAMILY HYDROLASE, PUTATIVE (AFU_ORTHOLOGUE AFUA_2G16580)-RELATED"/>
    <property type="match status" value="1"/>
</dbReference>
<evidence type="ECO:0000313" key="4">
    <source>
        <dbReference type="Proteomes" id="UP000799772"/>
    </source>
</evidence>
<comment type="caution">
    <text evidence="3">The sequence shown here is derived from an EMBL/GenBank/DDBJ whole genome shotgun (WGS) entry which is preliminary data.</text>
</comment>
<name>A0A9P4M6K2_9PEZI</name>
<dbReference type="SUPFAM" id="SSF53474">
    <property type="entry name" value="alpha/beta-Hydrolases"/>
    <property type="match status" value="1"/>
</dbReference>
<accession>A0A9P4M6K2</accession>
<dbReference type="OrthoDB" id="2498029at2759"/>
<keyword evidence="4" id="KW-1185">Reference proteome</keyword>
<sequence>MSAPKRVEFRAIDGVTLRGDLFMPASSGKLPIVVMTQGLTLLKEHYIADWAKRFNAAGYAALIYDHRGWGSSDGEPRNTVNPMQQADDYHDAVIFAGNLPGIDKNRIAIWGIGHSGGASMIAAGDDPNIKAAILVMPFFSGAYDEKNFPDGMMDRVWAERARRDLDPSARPEYVTVWDNSEEEANAPERGQTLLHAPAAFKFISGAKALSDAAGTPWENKLLLQSFYSIAKVEPQDHIYKIAPCAVLYLAAEEDEISGPLEMQKATFARAREPKQFVQLKDLHIENYKDHLFDTNAAAQIEFLKKYV</sequence>
<protein>
    <submittedName>
        <fullName evidence="3">Alpha/beta-hydrolase</fullName>
    </submittedName>
</protein>
<dbReference type="GO" id="GO:0016787">
    <property type="term" value="F:hydrolase activity"/>
    <property type="evidence" value="ECO:0007669"/>
    <property type="project" value="InterPro"/>
</dbReference>
<dbReference type="Gene3D" id="1.10.10.800">
    <property type="match status" value="1"/>
</dbReference>
<dbReference type="PANTHER" id="PTHR47751:SF2">
    <property type="entry name" value="DLTD N-TERMINAL DOMAIN PROTEIN (AFU_ORTHOLOGUE AFUA_8G00380)-RELATED"/>
    <property type="match status" value="1"/>
</dbReference>
<organism evidence="3 4">
    <name type="scientific">Rhizodiscina lignyota</name>
    <dbReference type="NCBI Taxonomy" id="1504668"/>
    <lineage>
        <taxon>Eukaryota</taxon>
        <taxon>Fungi</taxon>
        <taxon>Dikarya</taxon>
        <taxon>Ascomycota</taxon>
        <taxon>Pezizomycotina</taxon>
        <taxon>Dothideomycetes</taxon>
        <taxon>Pleosporomycetidae</taxon>
        <taxon>Aulographales</taxon>
        <taxon>Rhizodiscinaceae</taxon>
        <taxon>Rhizodiscina</taxon>
    </lineage>
</organism>
<dbReference type="EMBL" id="ML978126">
    <property type="protein sequence ID" value="KAF2098965.1"/>
    <property type="molecule type" value="Genomic_DNA"/>
</dbReference>
<evidence type="ECO:0000259" key="2">
    <source>
        <dbReference type="Pfam" id="PF02129"/>
    </source>
</evidence>
<dbReference type="Gene3D" id="3.40.50.1820">
    <property type="entry name" value="alpha/beta hydrolase"/>
    <property type="match status" value="1"/>
</dbReference>
<dbReference type="Pfam" id="PF02129">
    <property type="entry name" value="Peptidase_S15"/>
    <property type="match status" value="1"/>
</dbReference>
<reference evidence="3" key="1">
    <citation type="journal article" date="2020" name="Stud. Mycol.">
        <title>101 Dothideomycetes genomes: a test case for predicting lifestyles and emergence of pathogens.</title>
        <authorList>
            <person name="Haridas S."/>
            <person name="Albert R."/>
            <person name="Binder M."/>
            <person name="Bloem J."/>
            <person name="Labutti K."/>
            <person name="Salamov A."/>
            <person name="Andreopoulos B."/>
            <person name="Baker S."/>
            <person name="Barry K."/>
            <person name="Bills G."/>
            <person name="Bluhm B."/>
            <person name="Cannon C."/>
            <person name="Castanera R."/>
            <person name="Culley D."/>
            <person name="Daum C."/>
            <person name="Ezra D."/>
            <person name="Gonzalez J."/>
            <person name="Henrissat B."/>
            <person name="Kuo A."/>
            <person name="Liang C."/>
            <person name="Lipzen A."/>
            <person name="Lutzoni F."/>
            <person name="Magnuson J."/>
            <person name="Mondo S."/>
            <person name="Nolan M."/>
            <person name="Ohm R."/>
            <person name="Pangilinan J."/>
            <person name="Park H.-J."/>
            <person name="Ramirez L."/>
            <person name="Alfaro M."/>
            <person name="Sun H."/>
            <person name="Tritt A."/>
            <person name="Yoshinaga Y."/>
            <person name="Zwiers L.-H."/>
            <person name="Turgeon B."/>
            <person name="Goodwin S."/>
            <person name="Spatafora J."/>
            <person name="Crous P."/>
            <person name="Grigoriev I."/>
        </authorList>
    </citation>
    <scope>NUCLEOTIDE SEQUENCE</scope>
    <source>
        <strain evidence="3">CBS 133067</strain>
    </source>
</reference>
<dbReference type="InterPro" id="IPR051411">
    <property type="entry name" value="Polyketide_trans_af380"/>
</dbReference>